<organism evidence="2 3">
    <name type="scientific">Botrytis galanthina</name>
    <dbReference type="NCBI Taxonomy" id="278940"/>
    <lineage>
        <taxon>Eukaryota</taxon>
        <taxon>Fungi</taxon>
        <taxon>Dikarya</taxon>
        <taxon>Ascomycota</taxon>
        <taxon>Pezizomycotina</taxon>
        <taxon>Leotiomycetes</taxon>
        <taxon>Helotiales</taxon>
        <taxon>Sclerotiniaceae</taxon>
        <taxon>Botrytis</taxon>
    </lineage>
</organism>
<proteinExistence type="predicted"/>
<protein>
    <submittedName>
        <fullName evidence="2">Uncharacterized protein</fullName>
    </submittedName>
</protein>
<dbReference type="AlphaFoldDB" id="A0A4S8R6N1"/>
<feature type="region of interest" description="Disordered" evidence="1">
    <location>
        <begin position="168"/>
        <end position="189"/>
    </location>
</feature>
<feature type="compositionally biased region" description="Polar residues" evidence="1">
    <location>
        <begin position="8"/>
        <end position="20"/>
    </location>
</feature>
<sequence>MEPIKENFQGTPTPQPSAGNNAMLKRHRGSGSSGRNRPGSRARYVHQNDDTPTAPARQQPPSDNDFPPLGFHALQDGNVFGNVVGGTNVRPSITGILARPTGAMNTREGNQLGGAVGMGMNSQTLNRRVLRAKSISANYTVPTGEFMGGKKGEMPQGGAGVPYYTGPPQLSRRGNPLPTRSDASGTSTRTNKVVAAYHAANSAPNPLAMAQAAGTSLTHRSDAYEVGKNFDRLRIQGTHLGVAASPYFPKSTEDLVKHREERKNDARDEMNERIKNKEEVMRLKSEGTFVKVKPAFRGKAFSDELSSVLARKTIWGHPSLDEESPVRADWPTLADFKQAGMRKAGLPSPKYNIGYENGMAGEEITSFAIDRVGWGRRRVDGETLIEDEEVMEFGEMKSLFEAIDG</sequence>
<gene>
    <name evidence="2" type="ORF">BGAL_0069g00120</name>
</gene>
<evidence type="ECO:0000313" key="3">
    <source>
        <dbReference type="Proteomes" id="UP000308671"/>
    </source>
</evidence>
<accession>A0A4S8R6N1</accession>
<dbReference type="EMBL" id="PQXL01000069">
    <property type="protein sequence ID" value="THV52781.1"/>
    <property type="molecule type" value="Genomic_DNA"/>
</dbReference>
<reference evidence="2 3" key="1">
    <citation type="submission" date="2017-12" db="EMBL/GenBank/DDBJ databases">
        <title>Comparative genomics of Botrytis spp.</title>
        <authorList>
            <person name="Valero-Jimenez C.A."/>
            <person name="Tapia P."/>
            <person name="Veloso J."/>
            <person name="Silva-Moreno E."/>
            <person name="Staats M."/>
            <person name="Valdes J.H."/>
            <person name="Van Kan J.A.L."/>
        </authorList>
    </citation>
    <scope>NUCLEOTIDE SEQUENCE [LARGE SCALE GENOMIC DNA]</scope>
    <source>
        <strain evidence="2 3">MUCL435</strain>
    </source>
</reference>
<comment type="caution">
    <text evidence="2">The sequence shown here is derived from an EMBL/GenBank/DDBJ whole genome shotgun (WGS) entry which is preliminary data.</text>
</comment>
<dbReference type="OrthoDB" id="1703270at2759"/>
<name>A0A4S8R6N1_9HELO</name>
<keyword evidence="3" id="KW-1185">Reference proteome</keyword>
<feature type="region of interest" description="Disordered" evidence="1">
    <location>
        <begin position="1"/>
        <end position="66"/>
    </location>
</feature>
<dbReference type="Proteomes" id="UP000308671">
    <property type="component" value="Unassembled WGS sequence"/>
</dbReference>
<evidence type="ECO:0000256" key="1">
    <source>
        <dbReference type="SAM" id="MobiDB-lite"/>
    </source>
</evidence>
<evidence type="ECO:0000313" key="2">
    <source>
        <dbReference type="EMBL" id="THV52781.1"/>
    </source>
</evidence>